<evidence type="ECO:0000313" key="5">
    <source>
        <dbReference type="EMBL" id="OGD03743.1"/>
    </source>
</evidence>
<keyword evidence="3" id="KW-0067">ATP-binding</keyword>
<gene>
    <name evidence="5" type="ORF">A2989_03620</name>
</gene>
<dbReference type="PANTHER" id="PTHR23132">
    <property type="entry name" value="D-ALANINE--D-ALANINE LIGASE"/>
    <property type="match status" value="1"/>
</dbReference>
<name>A0A1F4ZBT1_9BACT</name>
<proteinExistence type="inferred from homology"/>
<accession>A0A1F4ZBT1</accession>
<dbReference type="Gene3D" id="3.30.1490.20">
    <property type="entry name" value="ATP-grasp fold, A domain"/>
    <property type="match status" value="1"/>
</dbReference>
<dbReference type="Proteomes" id="UP000177080">
    <property type="component" value="Unassembled WGS sequence"/>
</dbReference>
<dbReference type="PANTHER" id="PTHR23132:SF23">
    <property type="entry name" value="D-ALANINE--D-ALANINE LIGASE B"/>
    <property type="match status" value="1"/>
</dbReference>
<dbReference type="AlphaFoldDB" id="A0A1F4ZBT1"/>
<protein>
    <recommendedName>
        <fullName evidence="4">ATP-grasp domain-containing protein</fullName>
    </recommendedName>
</protein>
<keyword evidence="2" id="KW-0436">Ligase</keyword>
<dbReference type="Gene3D" id="3.30.470.20">
    <property type="entry name" value="ATP-grasp fold, B domain"/>
    <property type="match status" value="1"/>
</dbReference>
<comment type="similarity">
    <text evidence="1">Belongs to the D-alanine--D-alanine ligase family.</text>
</comment>
<evidence type="ECO:0000256" key="3">
    <source>
        <dbReference type="PROSITE-ProRule" id="PRU00409"/>
    </source>
</evidence>
<evidence type="ECO:0000256" key="1">
    <source>
        <dbReference type="ARBA" id="ARBA00010871"/>
    </source>
</evidence>
<sequence>MTPLHFDYPISVAVLYYGGEAGDLQDTEEAVEGITQALEENGHVVRTMLVNERNWLRAVRTPGEVVFNLVEDPMWELYVKVGQRLEMLGRAQVGHDMKCFKYATRKAWVKNRMQKLGISTPNFRIFNRRSKFSQVRGLEFPLMVKPSRQHAGIGISQDSVVIDQQELEERVKYLFSNFPGEVIAEEFVDGREIHVTLMGNNRRVVALPASEVSFGGEFVDNWDVYSYEAKWDKKSWEYWDARVEAPAKLPRKLEEKIEKLAIGAYRAFGCRDIARIDLRLNEKDRPFIVDVNMNPSLNKFDDQDATLASVYALDWTYEQFVETLVAITYKRVYGRLPDRIRERQLMLTA</sequence>
<reference evidence="5 6" key="1">
    <citation type="journal article" date="2016" name="Nat. Commun.">
        <title>Thousands of microbial genomes shed light on interconnected biogeochemical processes in an aquifer system.</title>
        <authorList>
            <person name="Anantharaman K."/>
            <person name="Brown C.T."/>
            <person name="Hug L.A."/>
            <person name="Sharon I."/>
            <person name="Castelle C.J."/>
            <person name="Probst A.J."/>
            <person name="Thomas B.C."/>
            <person name="Singh A."/>
            <person name="Wilkins M.J."/>
            <person name="Karaoz U."/>
            <person name="Brodie E.L."/>
            <person name="Williams K.H."/>
            <person name="Hubbard S.S."/>
            <person name="Banfield J.F."/>
        </authorList>
    </citation>
    <scope>NUCLEOTIDE SEQUENCE [LARGE SCALE GENOMIC DNA]</scope>
</reference>
<dbReference type="SUPFAM" id="SSF56059">
    <property type="entry name" value="Glutathione synthetase ATP-binding domain-like"/>
    <property type="match status" value="1"/>
</dbReference>
<dbReference type="PROSITE" id="PS50975">
    <property type="entry name" value="ATP_GRASP"/>
    <property type="match status" value="1"/>
</dbReference>
<dbReference type="Pfam" id="PF07478">
    <property type="entry name" value="Dala_Dala_lig_C"/>
    <property type="match status" value="1"/>
</dbReference>
<evidence type="ECO:0000259" key="4">
    <source>
        <dbReference type="PROSITE" id="PS50975"/>
    </source>
</evidence>
<dbReference type="InterPro" id="IPR013815">
    <property type="entry name" value="ATP_grasp_subdomain_1"/>
</dbReference>
<comment type="caution">
    <text evidence="5">The sequence shown here is derived from an EMBL/GenBank/DDBJ whole genome shotgun (WGS) entry which is preliminary data.</text>
</comment>
<feature type="domain" description="ATP-grasp" evidence="4">
    <location>
        <begin position="110"/>
        <end position="326"/>
    </location>
</feature>
<organism evidence="5 6">
    <name type="scientific">Candidatus Amesbacteria bacterium RIFCSPLOWO2_01_FULL_48_25</name>
    <dbReference type="NCBI Taxonomy" id="1797259"/>
    <lineage>
        <taxon>Bacteria</taxon>
        <taxon>Candidatus Amesiibacteriota</taxon>
    </lineage>
</organism>
<evidence type="ECO:0000256" key="2">
    <source>
        <dbReference type="ARBA" id="ARBA00022598"/>
    </source>
</evidence>
<evidence type="ECO:0000313" key="6">
    <source>
        <dbReference type="Proteomes" id="UP000177080"/>
    </source>
</evidence>
<dbReference type="STRING" id="1797259.A2989_03620"/>
<dbReference type="InterPro" id="IPR011761">
    <property type="entry name" value="ATP-grasp"/>
</dbReference>
<dbReference type="EMBL" id="MEXN01000005">
    <property type="protein sequence ID" value="OGD03743.1"/>
    <property type="molecule type" value="Genomic_DNA"/>
</dbReference>
<dbReference type="GO" id="GO:0008716">
    <property type="term" value="F:D-alanine-D-alanine ligase activity"/>
    <property type="evidence" value="ECO:0007669"/>
    <property type="project" value="InterPro"/>
</dbReference>
<keyword evidence="3" id="KW-0547">Nucleotide-binding</keyword>
<dbReference type="InterPro" id="IPR011095">
    <property type="entry name" value="Dala_Dala_lig_C"/>
</dbReference>
<dbReference type="GO" id="GO:0005524">
    <property type="term" value="F:ATP binding"/>
    <property type="evidence" value="ECO:0007669"/>
    <property type="project" value="UniProtKB-UniRule"/>
</dbReference>
<dbReference type="GO" id="GO:0046872">
    <property type="term" value="F:metal ion binding"/>
    <property type="evidence" value="ECO:0007669"/>
    <property type="project" value="InterPro"/>
</dbReference>